<dbReference type="SMART" id="SM00698">
    <property type="entry name" value="MORN"/>
    <property type="match status" value="5"/>
</dbReference>
<dbReference type="InterPro" id="IPR003409">
    <property type="entry name" value="MORN"/>
</dbReference>
<protein>
    <recommendedName>
        <fullName evidence="4">Radial spoke protein 10</fullName>
    </recommendedName>
</protein>
<dbReference type="PANTHER" id="PTHR43215">
    <property type="entry name" value="RADIAL SPOKE HEAD 1 HOMOLOG"/>
    <property type="match status" value="1"/>
</dbReference>
<keyword evidence="1" id="KW-0677">Repeat</keyword>
<dbReference type="PANTHER" id="PTHR43215:SF14">
    <property type="entry name" value="RADIAL SPOKE HEAD 1 HOMOLOG"/>
    <property type="match status" value="1"/>
</dbReference>
<proteinExistence type="predicted"/>
<evidence type="ECO:0000256" key="1">
    <source>
        <dbReference type="ARBA" id="ARBA00022737"/>
    </source>
</evidence>
<evidence type="ECO:0008006" key="4">
    <source>
        <dbReference type="Google" id="ProtNLM"/>
    </source>
</evidence>
<feature type="region of interest" description="Disordered" evidence="2">
    <location>
        <begin position="1"/>
        <end position="55"/>
    </location>
</feature>
<dbReference type="AlphaFoldDB" id="A0A7S0R255"/>
<sequence length="217" mass="23063">MADDEEAPPQPVWEGAYDEEGLPHGKGVMKYPPAPVGEDEEEKPGDTYEGEFAHGKRHGKGKYTWGVSGAVYEGDYAEGAKAGRGRMAYPDKSVYEGEWAGDVPQGQGTWSYAGGDVYAGALHGGKRHGRGAYHYRSVGCQLVGEWEEGAFVRGRWVHKDGSMFSGVFEGGVQPAQGAFFLARPALLQKGSFVGGVWAAGGDPLVGKIDALAELAPV</sequence>
<gene>
    <name evidence="3" type="ORF">CLEI1391_LOCUS1161</name>
</gene>
<name>A0A7S0R255_9CHLO</name>
<dbReference type="SUPFAM" id="SSF82185">
    <property type="entry name" value="Histone H3 K4-specific methyltransferase SET7/9 N-terminal domain"/>
    <property type="match status" value="1"/>
</dbReference>
<dbReference type="EMBL" id="HBFB01002275">
    <property type="protein sequence ID" value="CAD8664999.1"/>
    <property type="molecule type" value="Transcribed_RNA"/>
</dbReference>
<evidence type="ECO:0000313" key="3">
    <source>
        <dbReference type="EMBL" id="CAD8664999.1"/>
    </source>
</evidence>
<reference evidence="3" key="1">
    <citation type="submission" date="2021-01" db="EMBL/GenBank/DDBJ databases">
        <authorList>
            <person name="Corre E."/>
            <person name="Pelletier E."/>
            <person name="Niang G."/>
            <person name="Scheremetjew M."/>
            <person name="Finn R."/>
            <person name="Kale V."/>
            <person name="Holt S."/>
            <person name="Cochrane G."/>
            <person name="Meng A."/>
            <person name="Brown T."/>
            <person name="Cohen L."/>
        </authorList>
    </citation>
    <scope>NUCLEOTIDE SEQUENCE</scope>
    <source>
        <strain evidence="3">SAG 11-49</strain>
    </source>
</reference>
<dbReference type="Gene3D" id="2.20.110.10">
    <property type="entry name" value="Histone H3 K4-specific methyltransferase SET7/9 N-terminal domain"/>
    <property type="match status" value="2"/>
</dbReference>
<accession>A0A7S0R255</accession>
<dbReference type="Pfam" id="PF02493">
    <property type="entry name" value="MORN"/>
    <property type="match status" value="5"/>
</dbReference>
<dbReference type="GO" id="GO:0016020">
    <property type="term" value="C:membrane"/>
    <property type="evidence" value="ECO:0007669"/>
    <property type="project" value="UniProtKB-ARBA"/>
</dbReference>
<evidence type="ECO:0000256" key="2">
    <source>
        <dbReference type="SAM" id="MobiDB-lite"/>
    </source>
</evidence>
<organism evidence="3">
    <name type="scientific">Chlamydomonas leiostraca</name>
    <dbReference type="NCBI Taxonomy" id="1034604"/>
    <lineage>
        <taxon>Eukaryota</taxon>
        <taxon>Viridiplantae</taxon>
        <taxon>Chlorophyta</taxon>
        <taxon>core chlorophytes</taxon>
        <taxon>Chlorophyceae</taxon>
        <taxon>CS clade</taxon>
        <taxon>Chlamydomonadales</taxon>
        <taxon>Chlamydomonadaceae</taxon>
        <taxon>Chlamydomonas</taxon>
    </lineage>
</organism>